<dbReference type="EMBL" id="JAPTNE010000003">
    <property type="protein sequence ID" value="MCZ0805806.1"/>
    <property type="molecule type" value="Genomic_DNA"/>
</dbReference>
<proteinExistence type="predicted"/>
<sequence>MKITKEQLPSKEQKKRGFQWFQKEEPAEKPYDGSVKVRITEQEYNAVISACHMKNEGYKSFVRTALEGIDEVDELTQPQTEEDPKDWLTLEFDKDVKERLVAAADKARLPLETIVRGLIWTKVKQTFKAQKEQDERRMEQRRKESYRAVMIRLEPELIQQYESKFGRINSITDIEYTLKNLLQKELA</sequence>
<dbReference type="Proteomes" id="UP001077662">
    <property type="component" value="Unassembled WGS sequence"/>
</dbReference>
<comment type="caution">
    <text evidence="1">The sequence shown here is derived from an EMBL/GenBank/DDBJ whole genome shotgun (WGS) entry which is preliminary data.</text>
</comment>
<protein>
    <submittedName>
        <fullName evidence="1">Uncharacterized protein</fullName>
    </submittedName>
</protein>
<organism evidence="1 2">
    <name type="scientific">Brevibacillus laterosporus</name>
    <name type="common">Bacillus laterosporus</name>
    <dbReference type="NCBI Taxonomy" id="1465"/>
    <lineage>
        <taxon>Bacteria</taxon>
        <taxon>Bacillati</taxon>
        <taxon>Bacillota</taxon>
        <taxon>Bacilli</taxon>
        <taxon>Bacillales</taxon>
        <taxon>Paenibacillaceae</taxon>
        <taxon>Brevibacillus</taxon>
    </lineage>
</organism>
<dbReference type="AlphaFoldDB" id="A0AAP3DCY6"/>
<evidence type="ECO:0000313" key="1">
    <source>
        <dbReference type="EMBL" id="MCZ0805806.1"/>
    </source>
</evidence>
<accession>A0AAP3DCY6</accession>
<gene>
    <name evidence="1" type="ORF">O0554_02580</name>
</gene>
<reference evidence="1" key="1">
    <citation type="submission" date="2022-09" db="EMBL/GenBank/DDBJ databases">
        <title>Genome analysis and characterization of larvicidal activity of Brevibacillus strains.</title>
        <authorList>
            <person name="Patrusheva E.V."/>
            <person name="Izotova A.O."/>
            <person name="Toshchakov S.V."/>
            <person name="Sineoky S.P."/>
        </authorList>
    </citation>
    <scope>NUCLEOTIDE SEQUENCE</scope>
    <source>
        <strain evidence="1">VKPM_B-13247</strain>
    </source>
</reference>
<dbReference type="RefSeq" id="WP_258432798.1">
    <property type="nucleotide sequence ID" value="NZ_JANSGW010000003.1"/>
</dbReference>
<evidence type="ECO:0000313" key="2">
    <source>
        <dbReference type="Proteomes" id="UP001077662"/>
    </source>
</evidence>
<name>A0AAP3DCY6_BRELA</name>